<accession>A0A914VX42</accession>
<protein>
    <submittedName>
        <fullName evidence="3">Uncharacterized protein</fullName>
    </submittedName>
</protein>
<dbReference type="WBParaSite" id="PSAMB.scaffold2657size21961.g18617.t1">
    <property type="protein sequence ID" value="PSAMB.scaffold2657size21961.g18617.t1"/>
    <property type="gene ID" value="PSAMB.scaffold2657size21961.g18617"/>
</dbReference>
<feature type="signal peptide" evidence="1">
    <location>
        <begin position="1"/>
        <end position="21"/>
    </location>
</feature>
<evidence type="ECO:0000256" key="1">
    <source>
        <dbReference type="SAM" id="SignalP"/>
    </source>
</evidence>
<proteinExistence type="predicted"/>
<feature type="chain" id="PRO_5036942336" evidence="1">
    <location>
        <begin position="22"/>
        <end position="176"/>
    </location>
</feature>
<dbReference type="AlphaFoldDB" id="A0A914VX42"/>
<dbReference type="Proteomes" id="UP000887566">
    <property type="component" value="Unplaced"/>
</dbReference>
<keyword evidence="1" id="KW-0732">Signal</keyword>
<sequence length="176" mass="19289">MLLRLIAVSLVMMACASEVLGATFNCTATEENIFGCLYKPEQNKSLAEYTGQMFIFNMPAVTTLLKKLQTSGCIKTSAWKDIQTWITLKTPPKPISAAYKGLTKDQKTSLQNGMSNMNDQESMAKMVAVMGILQKKFDKFTKADGKKIDDWLKKGDKACPAGGVRITGGTVTRTES</sequence>
<evidence type="ECO:0000313" key="2">
    <source>
        <dbReference type="Proteomes" id="UP000887566"/>
    </source>
</evidence>
<keyword evidence="2" id="KW-1185">Reference proteome</keyword>
<reference evidence="3" key="1">
    <citation type="submission" date="2022-11" db="UniProtKB">
        <authorList>
            <consortium name="WormBaseParasite"/>
        </authorList>
    </citation>
    <scope>IDENTIFICATION</scope>
</reference>
<organism evidence="2 3">
    <name type="scientific">Plectus sambesii</name>
    <dbReference type="NCBI Taxonomy" id="2011161"/>
    <lineage>
        <taxon>Eukaryota</taxon>
        <taxon>Metazoa</taxon>
        <taxon>Ecdysozoa</taxon>
        <taxon>Nematoda</taxon>
        <taxon>Chromadorea</taxon>
        <taxon>Plectida</taxon>
        <taxon>Plectina</taxon>
        <taxon>Plectoidea</taxon>
        <taxon>Plectidae</taxon>
        <taxon>Plectus</taxon>
    </lineage>
</organism>
<dbReference type="PROSITE" id="PS51257">
    <property type="entry name" value="PROKAR_LIPOPROTEIN"/>
    <property type="match status" value="1"/>
</dbReference>
<name>A0A914VX42_9BILA</name>
<evidence type="ECO:0000313" key="3">
    <source>
        <dbReference type="WBParaSite" id="PSAMB.scaffold2657size21961.g18617.t1"/>
    </source>
</evidence>